<dbReference type="EC" id="1.1.1.100" evidence="1"/>
<dbReference type="PANTHER" id="PTHR43544:SF12">
    <property type="entry name" value="NAD(P)-BINDING ROSSMANN-FOLD SUPERFAMILY PROTEIN"/>
    <property type="match status" value="1"/>
</dbReference>
<dbReference type="InterPro" id="IPR002347">
    <property type="entry name" value="SDR_fam"/>
</dbReference>
<dbReference type="InterPro" id="IPR036291">
    <property type="entry name" value="NAD(P)-bd_dom_sf"/>
</dbReference>
<comment type="caution">
    <text evidence="1">The sequence shown here is derived from an EMBL/GenBank/DDBJ whole genome shotgun (WGS) entry which is preliminary data.</text>
</comment>
<keyword evidence="1" id="KW-0560">Oxidoreductase</keyword>
<dbReference type="GO" id="GO:0004316">
    <property type="term" value="F:3-oxoacyl-[acyl-carrier-protein] reductase (NADPH) activity"/>
    <property type="evidence" value="ECO:0007669"/>
    <property type="project" value="UniProtKB-EC"/>
</dbReference>
<dbReference type="GO" id="GO:0005737">
    <property type="term" value="C:cytoplasm"/>
    <property type="evidence" value="ECO:0007669"/>
    <property type="project" value="TreeGrafter"/>
</dbReference>
<sequence>MSAGAPRALVIGASGGIGAALANALADPAGGAGSRFEVTRLSRREDGFEITDPRSVSRHLNALEGPYAAIFIATGRLAATGARPEKSLGAIDADAMTALFAVNAVGPALVLARLAPLLPRSERAVIGVLSARVGSIGDNRLGGWHSYRASKAALNQVIRGAAIELRRQRPGAILAALHPGTVETSFTADYTRDKLAPEEAARRLLAVCAGLRPEQTGGFFDHRGEVVPW</sequence>
<dbReference type="AlphaFoldDB" id="A0A921TDC9"/>
<gene>
    <name evidence="1" type="primary">csgA</name>
    <name evidence="1" type="ORF">PMES_00953</name>
</gene>
<dbReference type="Pfam" id="PF00106">
    <property type="entry name" value="adh_short"/>
    <property type="match status" value="1"/>
</dbReference>
<dbReference type="Gene3D" id="3.40.50.720">
    <property type="entry name" value="NAD(P)-binding Rossmann-like Domain"/>
    <property type="match status" value="1"/>
</dbReference>
<dbReference type="InterPro" id="IPR051468">
    <property type="entry name" value="Fungal_SecMetab_SDRs"/>
</dbReference>
<reference evidence="1" key="1">
    <citation type="submission" date="2013-03" db="EMBL/GenBank/DDBJ databases">
        <title>Genome Sequence of the Profundibacterium mesophilum strain KAUST100406-0324T from Red Sea, a novel genus in the family Rhodobacteraceae.</title>
        <authorList>
            <person name="Essack M."/>
            <person name="Alam I."/>
            <person name="Lafi F."/>
            <person name="Alawi W."/>
            <person name="Kamanu F."/>
            <person name="Al-Suwailem A."/>
            <person name="Lee O.O."/>
            <person name="Xu Y."/>
            <person name="Bajic V."/>
            <person name="Qian P.-Y."/>
            <person name="Archer J."/>
        </authorList>
    </citation>
    <scope>NUCLEOTIDE SEQUENCE</scope>
    <source>
        <strain evidence="1">KAUST100406-0324</strain>
    </source>
</reference>
<keyword evidence="2" id="KW-1185">Reference proteome</keyword>
<evidence type="ECO:0000313" key="1">
    <source>
        <dbReference type="EMBL" id="KAF0676663.1"/>
    </source>
</evidence>
<protein>
    <submittedName>
        <fullName evidence="1">C factor</fullName>
        <ecNumber evidence="1">1.1.1.100</ecNumber>
    </submittedName>
</protein>
<dbReference type="RefSeq" id="WP_159964371.1">
    <property type="nucleotide sequence ID" value="NZ_APKE01000013.1"/>
</dbReference>
<organism evidence="1 2">
    <name type="scientific">Profundibacterium mesophilum KAUST100406-0324</name>
    <dbReference type="NCBI Taxonomy" id="1037889"/>
    <lineage>
        <taxon>Bacteria</taxon>
        <taxon>Pseudomonadati</taxon>
        <taxon>Pseudomonadota</taxon>
        <taxon>Alphaproteobacteria</taxon>
        <taxon>Rhodobacterales</taxon>
        <taxon>Roseobacteraceae</taxon>
        <taxon>Profundibacterium</taxon>
    </lineage>
</organism>
<name>A0A921TDC9_9RHOB</name>
<dbReference type="EMBL" id="APKE01000013">
    <property type="protein sequence ID" value="KAF0676663.1"/>
    <property type="molecule type" value="Genomic_DNA"/>
</dbReference>
<dbReference type="OrthoDB" id="9785826at2"/>
<dbReference type="SUPFAM" id="SSF51735">
    <property type="entry name" value="NAD(P)-binding Rossmann-fold domains"/>
    <property type="match status" value="1"/>
</dbReference>
<dbReference type="PRINTS" id="PR00081">
    <property type="entry name" value="GDHRDH"/>
</dbReference>
<dbReference type="PANTHER" id="PTHR43544">
    <property type="entry name" value="SHORT-CHAIN DEHYDROGENASE/REDUCTASE"/>
    <property type="match status" value="1"/>
</dbReference>
<evidence type="ECO:0000313" key="2">
    <source>
        <dbReference type="Proteomes" id="UP000698242"/>
    </source>
</evidence>
<accession>A0A921TDC9</accession>
<dbReference type="Proteomes" id="UP000698242">
    <property type="component" value="Unassembled WGS sequence"/>
</dbReference>
<proteinExistence type="predicted"/>